<feature type="region of interest" description="Disordered" evidence="1">
    <location>
        <begin position="97"/>
        <end position="124"/>
    </location>
</feature>
<organism evidence="2">
    <name type="scientific">Cupriavidus taiwanensis</name>
    <dbReference type="NCBI Taxonomy" id="164546"/>
    <lineage>
        <taxon>Bacteria</taxon>
        <taxon>Pseudomonadati</taxon>
        <taxon>Pseudomonadota</taxon>
        <taxon>Betaproteobacteria</taxon>
        <taxon>Burkholderiales</taxon>
        <taxon>Burkholderiaceae</taxon>
        <taxon>Cupriavidus</taxon>
    </lineage>
</organism>
<dbReference type="Proteomes" id="UP000256297">
    <property type="component" value="Plasmid CBM2589_p"/>
</dbReference>
<evidence type="ECO:0000313" key="3">
    <source>
        <dbReference type="EMBL" id="SPD69751.1"/>
    </source>
</evidence>
<evidence type="ECO:0000313" key="4">
    <source>
        <dbReference type="Proteomes" id="UP000254259"/>
    </source>
</evidence>
<reference evidence="2 4" key="1">
    <citation type="submission" date="2018-01" db="EMBL/GenBank/DDBJ databases">
        <authorList>
            <person name="Clerissi C."/>
        </authorList>
    </citation>
    <scope>NUCLEOTIDE SEQUENCE</scope>
    <source>
        <strain evidence="2">Cupriavidus taiwanensis STM 3521</strain>
        <strain evidence="3">Cupriavidus taiwanensis SWF 66322</strain>
        <plasmid evidence="3">CBM2636p</plasmid>
        <plasmid evidence="4">cbm2636p</plasmid>
    </source>
</reference>
<evidence type="ECO:0000256" key="1">
    <source>
        <dbReference type="SAM" id="MobiDB-lite"/>
    </source>
</evidence>
<name>A0A375DC36_9BURK</name>
<keyword evidence="3" id="KW-0614">Plasmid</keyword>
<feature type="compositionally biased region" description="Basic and acidic residues" evidence="1">
    <location>
        <begin position="97"/>
        <end position="112"/>
    </location>
</feature>
<accession>A0A375DC36</accession>
<dbReference type="EMBL" id="LT984815">
    <property type="protein sequence ID" value="SPD69751.1"/>
    <property type="molecule type" value="Genomic_DNA"/>
</dbReference>
<evidence type="ECO:0000313" key="2">
    <source>
        <dbReference type="EMBL" id="SOY76996.1"/>
    </source>
</evidence>
<gene>
    <name evidence="2" type="ORF">CBM2589_P380036</name>
    <name evidence="3" type="ORF">CBM2636_P20438</name>
</gene>
<dbReference type="AlphaFoldDB" id="A0A375DC36"/>
<proteinExistence type="predicted"/>
<protein>
    <submittedName>
        <fullName evidence="2">Uncharacterized protein</fullName>
    </submittedName>
</protein>
<sequence length="176" mass="19628">MGAVRRPGVVRGEMRLHDDWRHFDTLQGFQARIGGPGERHGCHVADATVTMYTRFVLLFDLFKVRLALVLMLVVPEVPDARHRCLMLAIRCRTGPGKLERQDKHEEDQEQPAHRGSGLGDDASLPENRPVACDDFITCVSENDGARRSAGGSLPCAPPLGNWIARKQEWENLPVLV</sequence>
<geneLocation type="plasmid" evidence="4">
    <name>cbm2636p</name>
</geneLocation>
<dbReference type="EMBL" id="OFSP01000071">
    <property type="protein sequence ID" value="SOY76996.1"/>
    <property type="molecule type" value="Genomic_DNA"/>
</dbReference>
<dbReference type="Proteomes" id="UP000254259">
    <property type="component" value="Plasmid CBM2636p"/>
</dbReference>
<geneLocation type="plasmid" evidence="3">
    <name>CBM2636p</name>
</geneLocation>